<protein>
    <submittedName>
        <fullName evidence="4">Competence protein ComEA</fullName>
    </submittedName>
</protein>
<dbReference type="Pfam" id="PF12836">
    <property type="entry name" value="HHH_3"/>
    <property type="match status" value="1"/>
</dbReference>
<feature type="domain" description="Soluble ligand binding" evidence="3">
    <location>
        <begin position="150"/>
        <end position="200"/>
    </location>
</feature>
<evidence type="ECO:0000256" key="1">
    <source>
        <dbReference type="SAM" id="MobiDB-lite"/>
    </source>
</evidence>
<dbReference type="RefSeq" id="WP_104120396.1">
    <property type="nucleotide sequence ID" value="NZ_PRKW01000002.1"/>
</dbReference>
<feature type="region of interest" description="Disordered" evidence="1">
    <location>
        <begin position="211"/>
        <end position="250"/>
    </location>
</feature>
<dbReference type="InterPro" id="IPR019554">
    <property type="entry name" value="Soluble_ligand-bd"/>
</dbReference>
<keyword evidence="2" id="KW-1133">Transmembrane helix</keyword>
<dbReference type="GO" id="GO:0015627">
    <property type="term" value="C:type II protein secretion system complex"/>
    <property type="evidence" value="ECO:0007669"/>
    <property type="project" value="TreeGrafter"/>
</dbReference>
<organism evidence="4 5">
    <name type="scientific">Arthrobacter pityocampae</name>
    <dbReference type="NCBI Taxonomy" id="547334"/>
    <lineage>
        <taxon>Bacteria</taxon>
        <taxon>Bacillati</taxon>
        <taxon>Actinomycetota</taxon>
        <taxon>Actinomycetes</taxon>
        <taxon>Micrococcales</taxon>
        <taxon>Micrococcaceae</taxon>
        <taxon>Arthrobacter</taxon>
    </lineage>
</organism>
<dbReference type="Gene3D" id="1.10.150.280">
    <property type="entry name" value="AF1531-like domain"/>
    <property type="match status" value="1"/>
</dbReference>
<dbReference type="AlphaFoldDB" id="A0A2S5IZE1"/>
<evidence type="ECO:0000313" key="5">
    <source>
        <dbReference type="Proteomes" id="UP000239297"/>
    </source>
</evidence>
<dbReference type="Pfam" id="PF10531">
    <property type="entry name" value="SLBB"/>
    <property type="match status" value="1"/>
</dbReference>
<feature type="compositionally biased region" description="Gly residues" evidence="1">
    <location>
        <begin position="226"/>
        <end position="250"/>
    </location>
</feature>
<dbReference type="InterPro" id="IPR051675">
    <property type="entry name" value="Endo/Exo/Phosphatase_dom_1"/>
</dbReference>
<evidence type="ECO:0000256" key="2">
    <source>
        <dbReference type="SAM" id="Phobius"/>
    </source>
</evidence>
<name>A0A2S5IZE1_9MICC</name>
<keyword evidence="2" id="KW-0472">Membrane</keyword>
<proteinExistence type="predicted"/>
<accession>A0A2S5IZE1</accession>
<keyword evidence="5" id="KW-1185">Reference proteome</keyword>
<comment type="caution">
    <text evidence="4">The sequence shown here is derived from an EMBL/GenBank/DDBJ whole genome shotgun (WGS) entry which is preliminary data.</text>
</comment>
<gene>
    <name evidence="4" type="ORF">C4K88_04215</name>
</gene>
<dbReference type="OrthoDB" id="9758724at2"/>
<dbReference type="EMBL" id="PRKW01000002">
    <property type="protein sequence ID" value="PPB49901.1"/>
    <property type="molecule type" value="Genomic_DNA"/>
</dbReference>
<evidence type="ECO:0000259" key="3">
    <source>
        <dbReference type="Pfam" id="PF10531"/>
    </source>
</evidence>
<keyword evidence="2" id="KW-0812">Transmembrane</keyword>
<dbReference type="Proteomes" id="UP000239297">
    <property type="component" value="Unassembled WGS sequence"/>
</dbReference>
<dbReference type="Gene3D" id="3.10.560.10">
    <property type="entry name" value="Outer membrane lipoprotein wza domain like"/>
    <property type="match status" value="1"/>
</dbReference>
<dbReference type="InterPro" id="IPR010994">
    <property type="entry name" value="RuvA_2-like"/>
</dbReference>
<sequence>MGKHRWPTAGDAWAPPRTLQPPDPDGADDSRHVFAEDGGPPPPGGIQWRVARSAALVFLGVALAVGAALFLVRSSEPSAAAVSVQLDAESPARPDGPGPGESGPDDAPSGSGGASPGPVGAPPDPVGDSTLPGGPSGAPSMSGPREGSVVVYVTGAVASPGVITVPAGTRLVDVIERAGGPLPEADLEGINLASMPADGQHIHLLAAGEEPRTGTAQPPLPASAPGGPGAWTGPGAGGPAGADGAAGAGAPGPSAGIIDLNTAALPDIETLPGVGPVLGQRIIDWREEHGPFAQASDVDAVPGIGPALLEGILPLVTVR</sequence>
<dbReference type="GO" id="GO:0015628">
    <property type="term" value="P:protein secretion by the type II secretion system"/>
    <property type="evidence" value="ECO:0007669"/>
    <property type="project" value="TreeGrafter"/>
</dbReference>
<feature type="compositionally biased region" description="Low complexity" evidence="1">
    <location>
        <begin position="126"/>
        <end position="144"/>
    </location>
</feature>
<evidence type="ECO:0000313" key="4">
    <source>
        <dbReference type="EMBL" id="PPB49901.1"/>
    </source>
</evidence>
<dbReference type="PANTHER" id="PTHR21180">
    <property type="entry name" value="ENDONUCLEASE/EXONUCLEASE/PHOSPHATASE FAMILY DOMAIN-CONTAINING PROTEIN 1"/>
    <property type="match status" value="1"/>
</dbReference>
<dbReference type="SUPFAM" id="SSF142984">
    <property type="entry name" value="Nqo1 middle domain-like"/>
    <property type="match status" value="1"/>
</dbReference>
<feature type="transmembrane region" description="Helical" evidence="2">
    <location>
        <begin position="54"/>
        <end position="72"/>
    </location>
</feature>
<feature type="region of interest" description="Disordered" evidence="1">
    <location>
        <begin position="1"/>
        <end position="46"/>
    </location>
</feature>
<feature type="region of interest" description="Disordered" evidence="1">
    <location>
        <begin position="83"/>
        <end position="145"/>
    </location>
</feature>
<dbReference type="SUPFAM" id="SSF47781">
    <property type="entry name" value="RuvA domain 2-like"/>
    <property type="match status" value="1"/>
</dbReference>
<reference evidence="4 5" key="1">
    <citation type="journal article" date="2014" name="Int. J. Syst. Evol. Microbiol.">
        <title>Arthrobacter pityocampae sp. nov., isolated from Thaumetopoea pityocampa (Lep., Thaumetopoeidae).</title>
        <authorList>
            <person name="Ince I.A."/>
            <person name="Demirbag Z."/>
            <person name="Kati H."/>
        </authorList>
    </citation>
    <scope>NUCLEOTIDE SEQUENCE [LARGE SCALE GENOMIC DNA]</scope>
    <source>
        <strain evidence="4 5">Tp2</strain>
    </source>
</reference>
<dbReference type="PANTHER" id="PTHR21180:SF32">
    <property type="entry name" value="ENDONUCLEASE_EXONUCLEASE_PHOSPHATASE FAMILY DOMAIN-CONTAINING PROTEIN 1"/>
    <property type="match status" value="1"/>
</dbReference>